<keyword evidence="3 9" id="KW-1003">Cell membrane</keyword>
<dbReference type="HAMAP" id="MF_00237">
    <property type="entry name" value="TatB"/>
    <property type="match status" value="1"/>
</dbReference>
<dbReference type="NCBIfam" id="TIGR01410">
    <property type="entry name" value="tatB"/>
    <property type="match status" value="1"/>
</dbReference>
<dbReference type="InterPro" id="IPR018448">
    <property type="entry name" value="TatB"/>
</dbReference>
<dbReference type="RefSeq" id="WP_247030746.1">
    <property type="nucleotide sequence ID" value="NZ_JALKCH010000015.1"/>
</dbReference>
<comment type="caution">
    <text evidence="11">The sequence shown here is derived from an EMBL/GenBank/DDBJ whole genome shotgun (WGS) entry which is preliminary data.</text>
</comment>
<dbReference type="InterPro" id="IPR003369">
    <property type="entry name" value="TatA/B/E"/>
</dbReference>
<keyword evidence="2 9" id="KW-0813">Transport</keyword>
<evidence type="ECO:0000256" key="3">
    <source>
        <dbReference type="ARBA" id="ARBA00022475"/>
    </source>
</evidence>
<proteinExistence type="inferred from homology"/>
<sequence length="317" mass="32358">MFDIGWSEMMLIGVVALVVIGPKELPAVLRTVGQGVGKLRRMAGEFQGQFREALREAELDGLREGLKKDFTSFSEDTRNAISAAIPTNPLHDLEKEMNAAAAQPASAKPVDEKAAIDQIEGRIAAPPPAEAPQGVAEPLPAAPTAPVESSALDHVPPPPSASATPQEALVADVKPAVPDPAPAGPPKRTRTRTAAAGETAKPAAKPANAPRAPRKPKAAGPSEARQIASAAADLDDDATGDLFEGQPLSASASAAPSSEVAPPARKAPARAPRAKVARPPGEAATDTPARAPRPRKAATRTTDTAAPKAPGDEGASS</sequence>
<gene>
    <name evidence="9 11" type="primary">tatB</name>
    <name evidence="11" type="ORF">MWN34_18270</name>
</gene>
<evidence type="ECO:0000256" key="4">
    <source>
        <dbReference type="ARBA" id="ARBA00022692"/>
    </source>
</evidence>
<dbReference type="Gene3D" id="1.20.5.3310">
    <property type="match status" value="1"/>
</dbReference>
<keyword evidence="12" id="KW-1185">Reference proteome</keyword>
<evidence type="ECO:0000256" key="1">
    <source>
        <dbReference type="ARBA" id="ARBA00004167"/>
    </source>
</evidence>
<evidence type="ECO:0000256" key="8">
    <source>
        <dbReference type="ARBA" id="ARBA00023136"/>
    </source>
</evidence>
<dbReference type="EMBL" id="JALKCH010000015">
    <property type="protein sequence ID" value="MCK0198849.1"/>
    <property type="molecule type" value="Genomic_DNA"/>
</dbReference>
<comment type="similarity">
    <text evidence="9">Belongs to the TatB family.</text>
</comment>
<dbReference type="PANTHER" id="PTHR33162:SF1">
    <property type="entry name" value="SEC-INDEPENDENT PROTEIN TRANSLOCASE PROTEIN TATA, CHLOROPLASTIC"/>
    <property type="match status" value="1"/>
</dbReference>
<reference evidence="11 12" key="1">
    <citation type="submission" date="2022-04" db="EMBL/GenBank/DDBJ databases">
        <authorList>
            <person name="Grouzdev D.S."/>
            <person name="Pantiukh K.S."/>
            <person name="Krutkina M.S."/>
        </authorList>
    </citation>
    <scope>NUCLEOTIDE SEQUENCE [LARGE SCALE GENOMIC DNA]</scope>
    <source>
        <strain evidence="11 12">6x-1</strain>
    </source>
</reference>
<feature type="compositionally biased region" description="Low complexity" evidence="10">
    <location>
        <begin position="299"/>
        <end position="309"/>
    </location>
</feature>
<keyword evidence="4 9" id="KW-0812">Transmembrane</keyword>
<evidence type="ECO:0000313" key="12">
    <source>
        <dbReference type="Proteomes" id="UP001203284"/>
    </source>
</evidence>
<feature type="compositionally biased region" description="Low complexity" evidence="10">
    <location>
        <begin position="247"/>
        <end position="271"/>
    </location>
</feature>
<organism evidence="11 12">
    <name type="scientific">Ancylobacter crimeensis</name>
    <dbReference type="NCBI Taxonomy" id="2579147"/>
    <lineage>
        <taxon>Bacteria</taxon>
        <taxon>Pseudomonadati</taxon>
        <taxon>Pseudomonadota</taxon>
        <taxon>Alphaproteobacteria</taxon>
        <taxon>Hyphomicrobiales</taxon>
        <taxon>Xanthobacteraceae</taxon>
        <taxon>Ancylobacter</taxon>
    </lineage>
</organism>
<evidence type="ECO:0000256" key="5">
    <source>
        <dbReference type="ARBA" id="ARBA00022927"/>
    </source>
</evidence>
<keyword evidence="8 9" id="KW-0472">Membrane</keyword>
<protein>
    <recommendedName>
        <fullName evidence="9">Sec-independent protein translocase protein TatB</fullName>
    </recommendedName>
</protein>
<keyword evidence="7 9" id="KW-0811">Translocation</keyword>
<dbReference type="PRINTS" id="PR01506">
    <property type="entry name" value="TATBPROTEIN"/>
</dbReference>
<feature type="compositionally biased region" description="Low complexity" evidence="10">
    <location>
        <begin position="192"/>
        <end position="211"/>
    </location>
</feature>
<feature type="compositionally biased region" description="Low complexity" evidence="10">
    <location>
        <begin position="277"/>
        <end position="290"/>
    </location>
</feature>
<name>A0ABT0DG55_9HYPH</name>
<comment type="subcellular location">
    <subcellularLocation>
        <location evidence="9">Cell membrane</location>
        <topology evidence="9">Single-pass membrane protein</topology>
    </subcellularLocation>
    <subcellularLocation>
        <location evidence="1">Membrane</location>
        <topology evidence="1">Single-pass membrane protein</topology>
    </subcellularLocation>
</comment>
<accession>A0ABT0DG55</accession>
<feature type="region of interest" description="Disordered" evidence="10">
    <location>
        <begin position="125"/>
        <end position="317"/>
    </location>
</feature>
<evidence type="ECO:0000256" key="2">
    <source>
        <dbReference type="ARBA" id="ARBA00022448"/>
    </source>
</evidence>
<evidence type="ECO:0000256" key="9">
    <source>
        <dbReference type="HAMAP-Rule" id="MF_00237"/>
    </source>
</evidence>
<keyword evidence="6 9" id="KW-1133">Transmembrane helix</keyword>
<comment type="function">
    <text evidence="9">Part of the twin-arginine translocation (Tat) system that transports large folded proteins containing a characteristic twin-arginine motif in their signal peptide across membranes. Together with TatC, TatB is part of a receptor directly interacting with Tat signal peptides. TatB may form an oligomeric binding site that transiently accommodates folded Tat precursor proteins before their translocation.</text>
</comment>
<evidence type="ECO:0000256" key="6">
    <source>
        <dbReference type="ARBA" id="ARBA00022989"/>
    </source>
</evidence>
<keyword evidence="5 9" id="KW-0653">Protein transport</keyword>
<evidence type="ECO:0000256" key="10">
    <source>
        <dbReference type="SAM" id="MobiDB-lite"/>
    </source>
</evidence>
<comment type="subunit">
    <text evidence="9">The Tat system comprises two distinct complexes: a TatABC complex, containing multiple copies of TatA, TatB and TatC subunits, and a separate TatA complex, containing only TatA subunits. Substrates initially bind to the TatABC complex, which probably triggers association of the separate TatA complex to form the active translocon.</text>
</comment>
<evidence type="ECO:0000313" key="11">
    <source>
        <dbReference type="EMBL" id="MCK0198849.1"/>
    </source>
</evidence>
<dbReference type="PANTHER" id="PTHR33162">
    <property type="entry name" value="SEC-INDEPENDENT PROTEIN TRANSLOCASE PROTEIN TATA, CHLOROPLASTIC"/>
    <property type="match status" value="1"/>
</dbReference>
<evidence type="ECO:0000256" key="7">
    <source>
        <dbReference type="ARBA" id="ARBA00023010"/>
    </source>
</evidence>
<dbReference type="Pfam" id="PF02416">
    <property type="entry name" value="TatA_B_E"/>
    <property type="match status" value="1"/>
</dbReference>
<dbReference type="Proteomes" id="UP001203284">
    <property type="component" value="Unassembled WGS sequence"/>
</dbReference>